<evidence type="ECO:0000313" key="1">
    <source>
        <dbReference type="EMBL" id="OGM27005.1"/>
    </source>
</evidence>
<reference evidence="1 2" key="1">
    <citation type="journal article" date="2016" name="Nat. Commun.">
        <title>Thousands of microbial genomes shed light on interconnected biogeochemical processes in an aquifer system.</title>
        <authorList>
            <person name="Anantharaman K."/>
            <person name="Brown C.T."/>
            <person name="Hug L.A."/>
            <person name="Sharon I."/>
            <person name="Castelle C.J."/>
            <person name="Probst A.J."/>
            <person name="Thomas B.C."/>
            <person name="Singh A."/>
            <person name="Wilkins M.J."/>
            <person name="Karaoz U."/>
            <person name="Brodie E.L."/>
            <person name="Williams K.H."/>
            <person name="Hubbard S.S."/>
            <person name="Banfield J.F."/>
        </authorList>
    </citation>
    <scope>NUCLEOTIDE SEQUENCE [LARGE SCALE GENOMIC DNA]</scope>
</reference>
<dbReference type="Pfam" id="PF13489">
    <property type="entry name" value="Methyltransf_23"/>
    <property type="match status" value="1"/>
</dbReference>
<proteinExistence type="predicted"/>
<sequence length="214" mass="25013">MNNLSKRKLEVIWRQVPPDYYEKGKKRNLFQKVWHGRKWKILDRLLTGNPKTILDVGCASGHITGLIKKKFPNSNVTGTDVSKIFIDFAKIIYPNIKFYHYDAHNLGFKDKSFNLIICTEVLEHVVNPKKVLEEIRRCLKDDGDLIVEMDSGSIPFSIVWYLWKRFGPGKVWRSAHLTHFNSDKLEKLILDSGFRIKQKIFINLGMAVFFKCQK</sequence>
<dbReference type="Gene3D" id="3.40.50.150">
    <property type="entry name" value="Vaccinia Virus protein VP39"/>
    <property type="match status" value="1"/>
</dbReference>
<dbReference type="InterPro" id="IPR029063">
    <property type="entry name" value="SAM-dependent_MTases_sf"/>
</dbReference>
<organism evidence="1 2">
    <name type="scientific">Candidatus Woesebacteria bacterium RIFCSPHIGHO2_01_FULL_39_28</name>
    <dbReference type="NCBI Taxonomy" id="1802496"/>
    <lineage>
        <taxon>Bacteria</taxon>
        <taxon>Candidatus Woeseibacteriota</taxon>
    </lineage>
</organism>
<gene>
    <name evidence="1" type="ORF">A2627_02450</name>
</gene>
<dbReference type="AlphaFoldDB" id="A0A1F7YKG5"/>
<dbReference type="SUPFAM" id="SSF53335">
    <property type="entry name" value="S-adenosyl-L-methionine-dependent methyltransferases"/>
    <property type="match status" value="1"/>
</dbReference>
<evidence type="ECO:0000313" key="2">
    <source>
        <dbReference type="Proteomes" id="UP000178851"/>
    </source>
</evidence>
<evidence type="ECO:0008006" key="3">
    <source>
        <dbReference type="Google" id="ProtNLM"/>
    </source>
</evidence>
<comment type="caution">
    <text evidence="1">The sequence shown here is derived from an EMBL/GenBank/DDBJ whole genome shotgun (WGS) entry which is preliminary data.</text>
</comment>
<dbReference type="Proteomes" id="UP000178851">
    <property type="component" value="Unassembled WGS sequence"/>
</dbReference>
<accession>A0A1F7YKG5</accession>
<dbReference type="CDD" id="cd02440">
    <property type="entry name" value="AdoMet_MTases"/>
    <property type="match status" value="1"/>
</dbReference>
<protein>
    <recommendedName>
        <fullName evidence="3">Methyltransferase type 11 domain-containing protein</fullName>
    </recommendedName>
</protein>
<name>A0A1F7YKG5_9BACT</name>
<dbReference type="PANTHER" id="PTHR43861">
    <property type="entry name" value="TRANS-ACONITATE 2-METHYLTRANSFERASE-RELATED"/>
    <property type="match status" value="1"/>
</dbReference>
<dbReference type="PANTHER" id="PTHR43861:SF6">
    <property type="entry name" value="METHYLTRANSFERASE TYPE 11"/>
    <property type="match status" value="1"/>
</dbReference>
<dbReference type="EMBL" id="MGGI01000009">
    <property type="protein sequence ID" value="OGM27005.1"/>
    <property type="molecule type" value="Genomic_DNA"/>
</dbReference>